<protein>
    <submittedName>
        <fullName evidence="1">Uncharacterized protein</fullName>
    </submittedName>
</protein>
<sequence length="86" mass="9815">MLRKEAVRAFRRENDRLYGNLVETESGQRLDVLQKIQIVAGKCPANIVFLVPATGDELLRVFQDDIKRAFAVDGRTERVVRFLSPV</sequence>
<dbReference type="EMBL" id="VSSQ01004627">
    <property type="protein sequence ID" value="MPM26004.1"/>
    <property type="molecule type" value="Genomic_DNA"/>
</dbReference>
<evidence type="ECO:0000313" key="1">
    <source>
        <dbReference type="EMBL" id="MPM26004.1"/>
    </source>
</evidence>
<proteinExistence type="predicted"/>
<dbReference type="AlphaFoldDB" id="A0A644YIR4"/>
<name>A0A644YIR4_9ZZZZ</name>
<gene>
    <name evidence="1" type="ORF">SDC9_72505</name>
</gene>
<reference evidence="1" key="1">
    <citation type="submission" date="2019-08" db="EMBL/GenBank/DDBJ databases">
        <authorList>
            <person name="Kucharzyk K."/>
            <person name="Murdoch R.W."/>
            <person name="Higgins S."/>
            <person name="Loffler F."/>
        </authorList>
    </citation>
    <scope>NUCLEOTIDE SEQUENCE</scope>
</reference>
<comment type="caution">
    <text evidence="1">The sequence shown here is derived from an EMBL/GenBank/DDBJ whole genome shotgun (WGS) entry which is preliminary data.</text>
</comment>
<accession>A0A644YIR4</accession>
<organism evidence="1">
    <name type="scientific">bioreactor metagenome</name>
    <dbReference type="NCBI Taxonomy" id="1076179"/>
    <lineage>
        <taxon>unclassified sequences</taxon>
        <taxon>metagenomes</taxon>
        <taxon>ecological metagenomes</taxon>
    </lineage>
</organism>